<sequence>MESKKLKIKKALSLGIVTSIILITRSGSVQAFDKDHIKRIWGQDRYETSIKISQKGWEQGSEYVIIASGGGYADALSAAPLAKIKNASIILTKKNNLDDKVLEELKRLKVKHVLIIGGEGSVSKNVEDMIKKNVTSDVNRIGGENRYETSVKVAEQLGEVKNVFIVSGENYADALSVGSIAGIKGMPIILTERDNLSKEVSNYINDNNIAKAYIIGGTASIGEEVKKALPMSERINGLDRYETNKNVVERFISSFDLKNVYIALGDGQTGNEFADALSGSSLAAQKLAPIILADKSLQNSTQKLIEENILPTSSVNVLGGNFNIPDDIMKDINISAKFLDKAGEVYSNAIYGNAYISQDNITLKGDVKGNLYIEGNNVLVSNITVGGIVYINPSKDGKITLDSVKSDKIVVLSGSKNGIDLKNVKSKYLNLRSRNMASVNINDSTLIENTKISSPSTLEVNSGSFGNIEINDTFDSDKVEFKGVFDKPVTIKSEANLNMISGTTIYNVILDSHAIAKKIKFNGTGSFGNVYNKNNTVSLELGAKVSVCGVIEGLLKNSIISDNINNKMQQKNTNEFSSLYIPEKVRDGGSSGGSSSSSYLTVSSAIVSDINVANGTILNDIGLPSTVSINLSNNTKTTAAVTWDGGTPAYDGTKAGGYTFTGTIKVPEGVKNTNNVKAIMKVIVGAPVLSNEKSIISTNIGKLSEENITEVPAGTKVSALKAGLKVSDKASVEILTSAGSTVVEDQENVDVASEMVIKVTAEDGSSQDYSIIITPIMPEVPSTFTVNAPTSKDNKVNDDGKSRVLITWTDSTTITVDHYEIVAKVGSVPTVTDTVSGQTAIAKGTGAASFDWTAGENLHVAVVAVDANGLKTLCKGAISNVIVAPDTQTPIATTKNITSVGKLTDIEIENGTPKEALNLPALVPVTLDNGSTINTGVTWDTTSYKGSKAGTYKIEGTLTLPANVTNSKNLKAVQNVIVKAPVVTTKNIIFIQNLIDLTVLNGTTVEALNLPAKWPATLEDGSEIMVGITWYTSSYDGSKAGTYKIEGTLILPENITNSNKFKVVQNITVKAPGIKTRDIIVLPYFGDTTVLNGTAVEALNLPAEVLVPLEDGSIITIGVTWDTTSYDGSKAGTYRLEGTLTLPANVTNSKNLKAVQNVIVKAPGVTTKDIMFPPGFG</sequence>
<comment type="caution">
    <text evidence="2">The sequence shown here is derived from an EMBL/GenBank/DDBJ whole genome shotgun (WGS) entry which is preliminary data.</text>
</comment>
<organism evidence="2 3">
    <name type="scientific">Clostridium tetanomorphum</name>
    <dbReference type="NCBI Taxonomy" id="1553"/>
    <lineage>
        <taxon>Bacteria</taxon>
        <taxon>Bacillati</taxon>
        <taxon>Bacillota</taxon>
        <taxon>Clostridia</taxon>
        <taxon>Eubacteriales</taxon>
        <taxon>Clostridiaceae</taxon>
        <taxon>Clostridium</taxon>
    </lineage>
</organism>
<evidence type="ECO:0000259" key="1">
    <source>
        <dbReference type="Pfam" id="PF07532"/>
    </source>
</evidence>
<proteinExistence type="predicted"/>
<protein>
    <submittedName>
        <fullName evidence="2">Cell wall-binding repeat-containing protein</fullName>
    </submittedName>
</protein>
<name>A0A923J339_CLOTT</name>
<feature type="domain" description="Bacterial Ig-like" evidence="1">
    <location>
        <begin position="1097"/>
        <end position="1140"/>
    </location>
</feature>
<feature type="domain" description="Bacterial Ig-like" evidence="1">
    <location>
        <begin position="1006"/>
        <end position="1049"/>
    </location>
</feature>
<dbReference type="EMBL" id="JAAZWO010000031">
    <property type="protein sequence ID" value="MBC2399608.1"/>
    <property type="molecule type" value="Genomic_DNA"/>
</dbReference>
<evidence type="ECO:0000313" key="2">
    <source>
        <dbReference type="EMBL" id="MBC2399608.1"/>
    </source>
</evidence>
<dbReference type="InterPro" id="IPR011081">
    <property type="entry name" value="Big_4"/>
</dbReference>
<evidence type="ECO:0000313" key="3">
    <source>
        <dbReference type="Proteomes" id="UP000563151"/>
    </source>
</evidence>
<gene>
    <name evidence="2" type="ORF">HGG79_17795</name>
</gene>
<dbReference type="PANTHER" id="PTHR30032">
    <property type="entry name" value="N-ACETYLMURAMOYL-L-ALANINE AMIDASE-RELATED"/>
    <property type="match status" value="1"/>
</dbReference>
<feature type="domain" description="Bacterial Ig-like" evidence="1">
    <location>
        <begin position="621"/>
        <end position="665"/>
    </location>
</feature>
<dbReference type="Pfam" id="PF07532">
    <property type="entry name" value="Big_4"/>
    <property type="match status" value="4"/>
</dbReference>
<dbReference type="RefSeq" id="WP_185665898.1">
    <property type="nucleotide sequence ID" value="NZ_JAAZWO010000031.1"/>
</dbReference>
<keyword evidence="3" id="KW-1185">Reference proteome</keyword>
<reference evidence="2 3" key="1">
    <citation type="submission" date="2020-04" db="EMBL/GenBank/DDBJ databases">
        <title>Genomic insights into acetone-butanol-ethanol (ABE) fermentation by sequencing solventogenic clostridia strains.</title>
        <authorList>
            <person name="Brown S."/>
        </authorList>
    </citation>
    <scope>NUCLEOTIDE SEQUENCE [LARGE SCALE GENOMIC DNA]</scope>
    <source>
        <strain evidence="2 3">DJ011</strain>
    </source>
</reference>
<dbReference type="Pfam" id="PF04122">
    <property type="entry name" value="CW_binding_2"/>
    <property type="match status" value="3"/>
</dbReference>
<dbReference type="Gene3D" id="3.40.50.12090">
    <property type="match status" value="2"/>
</dbReference>
<dbReference type="InterPro" id="IPR051922">
    <property type="entry name" value="Bact_Sporulation_Assoc"/>
</dbReference>
<dbReference type="Proteomes" id="UP000563151">
    <property type="component" value="Unassembled WGS sequence"/>
</dbReference>
<feature type="domain" description="Bacterial Ig-like" evidence="1">
    <location>
        <begin position="907"/>
        <end position="958"/>
    </location>
</feature>
<dbReference type="PANTHER" id="PTHR30032:SF8">
    <property type="entry name" value="GERMINATION-SPECIFIC N-ACETYLMURAMOYL-L-ALANINE AMIDASE"/>
    <property type="match status" value="1"/>
</dbReference>
<dbReference type="InterPro" id="IPR007253">
    <property type="entry name" value="Cell_wall-bd_2"/>
</dbReference>
<dbReference type="AlphaFoldDB" id="A0A923J339"/>
<dbReference type="Gene3D" id="2.60.40.2340">
    <property type="match status" value="1"/>
</dbReference>
<accession>A0A923J339</accession>
<feature type="non-terminal residue" evidence="2">
    <location>
        <position position="1177"/>
    </location>
</feature>